<feature type="coiled-coil region" evidence="1">
    <location>
        <begin position="120"/>
        <end position="147"/>
    </location>
</feature>
<dbReference type="AlphaFoldDB" id="A0A371CJ70"/>
<organism evidence="3 4">
    <name type="scientific">Lentinus brumalis</name>
    <dbReference type="NCBI Taxonomy" id="2498619"/>
    <lineage>
        <taxon>Eukaryota</taxon>
        <taxon>Fungi</taxon>
        <taxon>Dikarya</taxon>
        <taxon>Basidiomycota</taxon>
        <taxon>Agaricomycotina</taxon>
        <taxon>Agaricomycetes</taxon>
        <taxon>Polyporales</taxon>
        <taxon>Polyporaceae</taxon>
        <taxon>Lentinus</taxon>
    </lineage>
</organism>
<dbReference type="OrthoDB" id="2758189at2759"/>
<dbReference type="STRING" id="139420.A0A371CJ70"/>
<keyword evidence="4" id="KW-1185">Reference proteome</keyword>
<proteinExistence type="predicted"/>
<evidence type="ECO:0000256" key="1">
    <source>
        <dbReference type="SAM" id="Coils"/>
    </source>
</evidence>
<evidence type="ECO:0000313" key="3">
    <source>
        <dbReference type="EMBL" id="RDX40313.1"/>
    </source>
</evidence>
<dbReference type="Proteomes" id="UP000256964">
    <property type="component" value="Unassembled WGS sequence"/>
</dbReference>
<evidence type="ECO:0000256" key="2">
    <source>
        <dbReference type="SAM" id="MobiDB-lite"/>
    </source>
</evidence>
<evidence type="ECO:0000313" key="4">
    <source>
        <dbReference type="Proteomes" id="UP000256964"/>
    </source>
</evidence>
<name>A0A371CJ70_9APHY</name>
<keyword evidence="1" id="KW-0175">Coiled coil</keyword>
<feature type="region of interest" description="Disordered" evidence="2">
    <location>
        <begin position="29"/>
        <end position="53"/>
    </location>
</feature>
<protein>
    <submittedName>
        <fullName evidence="3">Uncharacterized protein</fullName>
    </submittedName>
</protein>
<gene>
    <name evidence="3" type="ORF">OH76DRAFT_1490379</name>
</gene>
<accession>A0A371CJ70</accession>
<dbReference type="EMBL" id="KZ857565">
    <property type="protein sequence ID" value="RDX40313.1"/>
    <property type="molecule type" value="Genomic_DNA"/>
</dbReference>
<sequence length="239" mass="27670">MATSDLDATPRIDLQICEVDPKRYGSSVAVRAHRADRRERTGGKPGQRPNFTGQREHYLADNVDEFRAIRGSHHRLSQANFWSRFFSGYHARFNWQLPLDRDPSPDDVWKKDQELTPEEMEEKSKVIAELETKLKSSLQNMDNARTRKERNPWTPLFACINRISTAVPPRQLSEWQLYMNQHAESIQAVFLERWPTSGLKKDHALAFRGKIAREMLEDEPDDLDSLCPDISPVIVERSA</sequence>
<reference evidence="3 4" key="1">
    <citation type="journal article" date="2018" name="Biotechnol. Biofuels">
        <title>Integrative visual omics of the white-rot fungus Polyporus brumalis exposes the biotechnological potential of its oxidative enzymes for delignifying raw plant biomass.</title>
        <authorList>
            <person name="Miyauchi S."/>
            <person name="Rancon A."/>
            <person name="Drula E."/>
            <person name="Hage H."/>
            <person name="Chaduli D."/>
            <person name="Favel A."/>
            <person name="Grisel S."/>
            <person name="Henrissat B."/>
            <person name="Herpoel-Gimbert I."/>
            <person name="Ruiz-Duenas F.J."/>
            <person name="Chevret D."/>
            <person name="Hainaut M."/>
            <person name="Lin J."/>
            <person name="Wang M."/>
            <person name="Pangilinan J."/>
            <person name="Lipzen A."/>
            <person name="Lesage-Meessen L."/>
            <person name="Navarro D."/>
            <person name="Riley R."/>
            <person name="Grigoriev I.V."/>
            <person name="Zhou S."/>
            <person name="Raouche S."/>
            <person name="Rosso M.N."/>
        </authorList>
    </citation>
    <scope>NUCLEOTIDE SEQUENCE [LARGE SCALE GENOMIC DNA]</scope>
    <source>
        <strain evidence="3 4">BRFM 1820</strain>
    </source>
</reference>